<evidence type="ECO:0000256" key="3">
    <source>
        <dbReference type="ARBA" id="ARBA00022553"/>
    </source>
</evidence>
<dbReference type="Pfam" id="PF00550">
    <property type="entry name" value="PP-binding"/>
    <property type="match status" value="1"/>
</dbReference>
<dbReference type="PROSITE" id="PS50075">
    <property type="entry name" value="CARRIER"/>
    <property type="match status" value="1"/>
</dbReference>
<protein>
    <submittedName>
        <fullName evidence="6">Amino acid adenylation domain-containing protein</fullName>
    </submittedName>
</protein>
<proteinExistence type="inferred from homology"/>
<dbReference type="InterPro" id="IPR002397">
    <property type="entry name" value="Cyt_P450_B"/>
</dbReference>
<dbReference type="PROSITE" id="PS00455">
    <property type="entry name" value="AMP_BINDING"/>
    <property type="match status" value="1"/>
</dbReference>
<dbReference type="InterPro" id="IPR009081">
    <property type="entry name" value="PP-bd_ACP"/>
</dbReference>
<sequence length="1088" mass="117615">MIPQRKYQRERHGVHRLSSRNVIADPSIYRQAIQELDSVFWDEVGKVWVCSGYRESAIVLRDHKRFRSARIPDQHTLAGRGLSDVGRVARLVSQQMLFLDPPDHTIIRAALKPAFIPAAVAAREARVQEIVDGLLNTLPKHGSVDLVETFAGPLPTALIASRLGLDDRTADVFSWAGAYETLLGSLATLPHVRDRAVIPALLDACKVLREEARRRRGGSGADLITMLANSLAGSDLGGDALESALDAVAANCIVLVGGGYQTLTHLVANGIALLSRHADQVDMIREDPTLIGAAIDEIMRLDGSSQYVARQATMEVELGGQKIKADESIVVLLGAANHDPRQFPDSDRFDIYRAQGKHLGFALGRHHCVGSADAEQAARLAILGFLERYTSFQLTDDPIEWGPHGNTRSPVRVTMQVSRASARAGQVDPDQQHARRRKLALTSADVDLLRAANDRPVVLDGERLWMEVVAEYGRRTPHAIALQHGDVEISYGQWDRAGDALADQLRASGVEPTSVVGIFMDRSVAAFVSALGIGRAGGAFLCADSACPRERLRVMFAEARITVLCTEKRLAAAARALVPASVPIVVVDPQELADARRPAPIVSGVRPGDTAYVVFTSGSTGTPKAISVDHEALINLRVAQRQTFRVSSEDRILQWFSMNFDGWPFDLMLGLTAGARLLLAPNATTCVGPILHRILREEAITVAAMTPTAWQTLPEQALPALRIAAAAGEVVTEALTARLSAPQRRVLNLYGPAEGAIWSTWHECRPGDGDPPIGAPIVNKRAYIIDDGGRPAAVGSMGELWIGGVGIGRYLGRADLMQERFHPDPLATRPGQLMYATGDLCRWRADGRIEYVGRVDRQVKVRGQRVELEEIERTLAGIPGVRHAAVELRGGRLVATVVSDQRDWDEVAARDHLRRRLHSGMVPSVFNRVDRPQQSSTGKLRLGALDTEPTASAAPGRPPVSDESGTTSTPTIPAAPAGSGLATPPVSTSAEPDRRSTAMSAQGTARQVWELSRLFASCLRLPQTRVRAKSDFFSLGGDSLSLMELLTAVDDQLGVVLEVDAVVADPTPAGIADLIAQNAFDHPRLVSR</sequence>
<dbReference type="CDD" id="cd05930">
    <property type="entry name" value="A_NRPS"/>
    <property type="match status" value="1"/>
</dbReference>
<dbReference type="InterPro" id="IPR036736">
    <property type="entry name" value="ACP-like_sf"/>
</dbReference>
<dbReference type="PRINTS" id="PR00359">
    <property type="entry name" value="BP450"/>
</dbReference>
<dbReference type="SUPFAM" id="SSF47336">
    <property type="entry name" value="ACP-like"/>
    <property type="match status" value="1"/>
</dbReference>
<evidence type="ECO:0000256" key="1">
    <source>
        <dbReference type="ARBA" id="ARBA00010617"/>
    </source>
</evidence>
<reference evidence="6 7" key="1">
    <citation type="submission" date="2020-10" db="EMBL/GenBank/DDBJ databases">
        <title>Identification of Nocardia species via Next-generation sequencing and recognition of intraspecies genetic diversity.</title>
        <authorList>
            <person name="Li P."/>
            <person name="Li P."/>
            <person name="Lu B."/>
        </authorList>
    </citation>
    <scope>NUCLEOTIDE SEQUENCE [LARGE SCALE GENOMIC DNA]</scope>
    <source>
        <strain evidence="6 7">N-11</strain>
    </source>
</reference>
<keyword evidence="7" id="KW-1185">Reference proteome</keyword>
<dbReference type="InterPro" id="IPR045851">
    <property type="entry name" value="AMP-bd_C_sf"/>
</dbReference>
<dbReference type="PROSITE" id="PS00012">
    <property type="entry name" value="PHOSPHOPANTETHEINE"/>
    <property type="match status" value="1"/>
</dbReference>
<feature type="region of interest" description="Disordered" evidence="4">
    <location>
        <begin position="924"/>
        <end position="1001"/>
    </location>
</feature>
<accession>A0ABS0C1J4</accession>
<dbReference type="Gene3D" id="2.30.38.10">
    <property type="entry name" value="Luciferase, Domain 3"/>
    <property type="match status" value="1"/>
</dbReference>
<dbReference type="Gene3D" id="3.30.300.30">
    <property type="match status" value="1"/>
</dbReference>
<keyword evidence="3" id="KW-0597">Phosphoprotein</keyword>
<feature type="domain" description="Carrier" evidence="5">
    <location>
        <begin position="1002"/>
        <end position="1079"/>
    </location>
</feature>
<dbReference type="SUPFAM" id="SSF56801">
    <property type="entry name" value="Acetyl-CoA synthetase-like"/>
    <property type="match status" value="1"/>
</dbReference>
<dbReference type="NCBIfam" id="TIGR01733">
    <property type="entry name" value="AA-adenyl-dom"/>
    <property type="match status" value="1"/>
</dbReference>
<organism evidence="6 7">
    <name type="scientific">Nocardia abscessus</name>
    <dbReference type="NCBI Taxonomy" id="120957"/>
    <lineage>
        <taxon>Bacteria</taxon>
        <taxon>Bacillati</taxon>
        <taxon>Actinomycetota</taxon>
        <taxon>Actinomycetes</taxon>
        <taxon>Mycobacteriales</taxon>
        <taxon>Nocardiaceae</taxon>
        <taxon>Nocardia</taxon>
    </lineage>
</organism>
<name>A0ABS0C1J4_9NOCA</name>
<evidence type="ECO:0000313" key="6">
    <source>
        <dbReference type="EMBL" id="MBF6224245.1"/>
    </source>
</evidence>
<dbReference type="EMBL" id="JADLRE010000002">
    <property type="protein sequence ID" value="MBF6224245.1"/>
    <property type="molecule type" value="Genomic_DNA"/>
</dbReference>
<evidence type="ECO:0000256" key="2">
    <source>
        <dbReference type="ARBA" id="ARBA00022450"/>
    </source>
</evidence>
<dbReference type="InterPro" id="IPR020845">
    <property type="entry name" value="AMP-binding_CS"/>
</dbReference>
<dbReference type="PANTHER" id="PTHR45527:SF1">
    <property type="entry name" value="FATTY ACID SYNTHASE"/>
    <property type="match status" value="1"/>
</dbReference>
<feature type="compositionally biased region" description="Low complexity" evidence="4">
    <location>
        <begin position="964"/>
        <end position="980"/>
    </location>
</feature>
<dbReference type="RefSeq" id="WP_195031603.1">
    <property type="nucleotide sequence ID" value="NZ_JADLRE010000002.1"/>
</dbReference>
<dbReference type="Pfam" id="PF00501">
    <property type="entry name" value="AMP-binding"/>
    <property type="match status" value="1"/>
</dbReference>
<dbReference type="Proteomes" id="UP000807309">
    <property type="component" value="Unassembled WGS sequence"/>
</dbReference>
<dbReference type="PANTHER" id="PTHR45527">
    <property type="entry name" value="NONRIBOSOMAL PEPTIDE SYNTHETASE"/>
    <property type="match status" value="1"/>
</dbReference>
<comment type="similarity">
    <text evidence="1">Belongs to the cytochrome P450 family.</text>
</comment>
<dbReference type="InterPro" id="IPR006162">
    <property type="entry name" value="Ppantetheine_attach_site"/>
</dbReference>
<dbReference type="InterPro" id="IPR020806">
    <property type="entry name" value="PKS_PP-bd"/>
</dbReference>
<keyword evidence="2" id="KW-0596">Phosphopantetheine</keyword>
<evidence type="ECO:0000313" key="7">
    <source>
        <dbReference type="Proteomes" id="UP000807309"/>
    </source>
</evidence>
<evidence type="ECO:0000259" key="5">
    <source>
        <dbReference type="PROSITE" id="PS50075"/>
    </source>
</evidence>
<dbReference type="Gene3D" id="1.10.1200.10">
    <property type="entry name" value="ACP-like"/>
    <property type="match status" value="1"/>
</dbReference>
<comment type="caution">
    <text evidence="6">The sequence shown here is derived from an EMBL/GenBank/DDBJ whole genome shotgun (WGS) entry which is preliminary data.</text>
</comment>
<dbReference type="Gene3D" id="3.40.50.980">
    <property type="match status" value="2"/>
</dbReference>
<dbReference type="SMART" id="SM00823">
    <property type="entry name" value="PKS_PP"/>
    <property type="match status" value="1"/>
</dbReference>
<dbReference type="InterPro" id="IPR010071">
    <property type="entry name" value="AA_adenyl_dom"/>
</dbReference>
<dbReference type="Gene3D" id="1.10.630.10">
    <property type="entry name" value="Cytochrome P450"/>
    <property type="match status" value="1"/>
</dbReference>
<evidence type="ECO:0000256" key="4">
    <source>
        <dbReference type="SAM" id="MobiDB-lite"/>
    </source>
</evidence>
<dbReference type="Pfam" id="PF00067">
    <property type="entry name" value="p450"/>
    <property type="match status" value="1"/>
</dbReference>
<dbReference type="InterPro" id="IPR001128">
    <property type="entry name" value="Cyt_P450"/>
</dbReference>
<gene>
    <name evidence="6" type="ORF">IU470_03810</name>
</gene>
<dbReference type="InterPro" id="IPR000873">
    <property type="entry name" value="AMP-dep_synth/lig_dom"/>
</dbReference>
<dbReference type="SUPFAM" id="SSF48264">
    <property type="entry name" value="Cytochrome P450"/>
    <property type="match status" value="1"/>
</dbReference>
<dbReference type="InterPro" id="IPR036396">
    <property type="entry name" value="Cyt_P450_sf"/>
</dbReference>